<dbReference type="AlphaFoldDB" id="A0A0C2T5I3"/>
<dbReference type="InParanoid" id="A0A0C2T5I3"/>
<reference evidence="1 2" key="1">
    <citation type="submission" date="2014-04" db="EMBL/GenBank/DDBJ databases">
        <title>Evolutionary Origins and Diversification of the Mycorrhizal Mutualists.</title>
        <authorList>
            <consortium name="DOE Joint Genome Institute"/>
            <consortium name="Mycorrhizal Genomics Consortium"/>
            <person name="Kohler A."/>
            <person name="Kuo A."/>
            <person name="Nagy L.G."/>
            <person name="Floudas D."/>
            <person name="Copeland A."/>
            <person name="Barry K.W."/>
            <person name="Cichocki N."/>
            <person name="Veneault-Fourrey C."/>
            <person name="LaButti K."/>
            <person name="Lindquist E.A."/>
            <person name="Lipzen A."/>
            <person name="Lundell T."/>
            <person name="Morin E."/>
            <person name="Murat C."/>
            <person name="Riley R."/>
            <person name="Ohm R."/>
            <person name="Sun H."/>
            <person name="Tunlid A."/>
            <person name="Henrissat B."/>
            <person name="Grigoriev I.V."/>
            <person name="Hibbett D.S."/>
            <person name="Martin F."/>
        </authorList>
    </citation>
    <scope>NUCLEOTIDE SEQUENCE [LARGE SCALE GENOMIC DNA]</scope>
    <source>
        <strain evidence="1 2">Koide BX008</strain>
    </source>
</reference>
<sequence>MEKIRQRDAAPRFDHEPAMISVSSYLDAYIPIAPQAPAQVCHPSSHSSRERTHLGGVAMTRALI</sequence>
<dbReference type="HOGENOM" id="CLU_2867164_0_0_1"/>
<accession>A0A0C2T5I3</accession>
<name>A0A0C2T5I3_AMAMK</name>
<evidence type="ECO:0000313" key="1">
    <source>
        <dbReference type="EMBL" id="KIL71180.1"/>
    </source>
</evidence>
<dbReference type="EMBL" id="KN818222">
    <property type="protein sequence ID" value="KIL71180.1"/>
    <property type="molecule type" value="Genomic_DNA"/>
</dbReference>
<gene>
    <name evidence="1" type="ORF">M378DRAFT_154661</name>
</gene>
<protein>
    <submittedName>
        <fullName evidence="1">Uncharacterized protein</fullName>
    </submittedName>
</protein>
<keyword evidence="2" id="KW-1185">Reference proteome</keyword>
<evidence type="ECO:0000313" key="2">
    <source>
        <dbReference type="Proteomes" id="UP000054549"/>
    </source>
</evidence>
<proteinExistence type="predicted"/>
<organism evidence="1 2">
    <name type="scientific">Amanita muscaria (strain Koide BX008)</name>
    <dbReference type="NCBI Taxonomy" id="946122"/>
    <lineage>
        <taxon>Eukaryota</taxon>
        <taxon>Fungi</taxon>
        <taxon>Dikarya</taxon>
        <taxon>Basidiomycota</taxon>
        <taxon>Agaricomycotina</taxon>
        <taxon>Agaricomycetes</taxon>
        <taxon>Agaricomycetidae</taxon>
        <taxon>Agaricales</taxon>
        <taxon>Pluteineae</taxon>
        <taxon>Amanitaceae</taxon>
        <taxon>Amanita</taxon>
    </lineage>
</organism>
<dbReference type="Proteomes" id="UP000054549">
    <property type="component" value="Unassembled WGS sequence"/>
</dbReference>